<dbReference type="EMBL" id="NIRI02000042">
    <property type="protein sequence ID" value="KAG5450633.1"/>
    <property type="molecule type" value="Genomic_DNA"/>
</dbReference>
<dbReference type="AlphaFoldDB" id="A0A3R7F4M7"/>
<comment type="caution">
    <text evidence="1">The sequence shown here is derived from an EMBL/GenBank/DDBJ whole genome shotgun (WGS) entry which is preliminary data.</text>
</comment>
<name>A0A3R7F4M7_CLOSI</name>
<reference evidence="1 2" key="2">
    <citation type="journal article" date="2021" name="Genomics">
        <title>High-quality reference genome for Clonorchis sinensis.</title>
        <authorList>
            <person name="Young N.D."/>
            <person name="Stroehlein A.J."/>
            <person name="Kinkar L."/>
            <person name="Wang T."/>
            <person name="Sohn W.M."/>
            <person name="Chang B.C.H."/>
            <person name="Kaur P."/>
            <person name="Weisz D."/>
            <person name="Dudchenko O."/>
            <person name="Aiden E.L."/>
            <person name="Korhonen P.K."/>
            <person name="Gasser R.B."/>
        </authorList>
    </citation>
    <scope>NUCLEOTIDE SEQUENCE [LARGE SCALE GENOMIC DNA]</scope>
    <source>
        <strain evidence="1">Cs-k2</strain>
    </source>
</reference>
<keyword evidence="2" id="KW-1185">Reference proteome</keyword>
<organism evidence="1 2">
    <name type="scientific">Clonorchis sinensis</name>
    <name type="common">Chinese liver fluke</name>
    <dbReference type="NCBI Taxonomy" id="79923"/>
    <lineage>
        <taxon>Eukaryota</taxon>
        <taxon>Metazoa</taxon>
        <taxon>Spiralia</taxon>
        <taxon>Lophotrochozoa</taxon>
        <taxon>Platyhelminthes</taxon>
        <taxon>Trematoda</taxon>
        <taxon>Digenea</taxon>
        <taxon>Opisthorchiida</taxon>
        <taxon>Opisthorchiata</taxon>
        <taxon>Opisthorchiidae</taxon>
        <taxon>Clonorchis</taxon>
    </lineage>
</organism>
<dbReference type="Proteomes" id="UP000286415">
    <property type="component" value="Unassembled WGS sequence"/>
</dbReference>
<accession>A0A3R7F4M7</accession>
<sequence>MLNCSATSSLGWNYRSTRLNFLPTPEVMGMQVAERIKYSSLLKTLRQPTTSFALLGTHQLNSNRIDLDKDTYLHIIVDTSESLVYDINILECLIGCGRLGDYAYLMGPKKCDTGRGLSKSFQQPFKWCLTFRKVTVVSNSFLKNGKTKVVCHSIETPSCP</sequence>
<protein>
    <submittedName>
        <fullName evidence="1">Uncharacterized protein</fullName>
    </submittedName>
</protein>
<dbReference type="OrthoDB" id="10563297at2759"/>
<reference evidence="1 2" key="1">
    <citation type="journal article" date="2018" name="Biotechnol. Adv.">
        <title>Improved genomic resources and new bioinformatic workflow for the carcinogenic parasite Clonorchis sinensis: Biotechnological implications.</title>
        <authorList>
            <person name="Wang D."/>
            <person name="Korhonen P.K."/>
            <person name="Gasser R.B."/>
            <person name="Young N.D."/>
        </authorList>
    </citation>
    <scope>NUCLEOTIDE SEQUENCE [LARGE SCALE GENOMIC DNA]</scope>
    <source>
        <strain evidence="1">Cs-k2</strain>
    </source>
</reference>
<dbReference type="InParanoid" id="A0A3R7F4M7"/>
<proteinExistence type="predicted"/>
<evidence type="ECO:0000313" key="1">
    <source>
        <dbReference type="EMBL" id="KAG5450633.1"/>
    </source>
</evidence>
<evidence type="ECO:0000313" key="2">
    <source>
        <dbReference type="Proteomes" id="UP000286415"/>
    </source>
</evidence>
<gene>
    <name evidence="1" type="ORF">CSKR_100111</name>
</gene>